<dbReference type="NCBIfam" id="NF002010">
    <property type="entry name" value="PRK00811.1"/>
    <property type="match status" value="1"/>
</dbReference>
<dbReference type="SUPFAM" id="SSF53335">
    <property type="entry name" value="S-adenosyl-L-methionine-dependent methyltransferases"/>
    <property type="match status" value="1"/>
</dbReference>
<protein>
    <recommendedName>
        <fullName evidence="5">thermospermine synthase</fullName>
        <ecNumber evidence="5">2.5.1.79</ecNumber>
    </recommendedName>
</protein>
<reference evidence="7" key="1">
    <citation type="submission" date="2018-05" db="EMBL/GenBank/DDBJ databases">
        <authorList>
            <person name="Lanie J.A."/>
            <person name="Ng W.-L."/>
            <person name="Kazmierczak K.M."/>
            <person name="Andrzejewski T.M."/>
            <person name="Davidsen T.M."/>
            <person name="Wayne K.J."/>
            <person name="Tettelin H."/>
            <person name="Glass J.I."/>
            <person name="Rusch D."/>
            <person name="Podicherti R."/>
            <person name="Tsui H.-C.T."/>
            <person name="Winkler M.E."/>
        </authorList>
    </citation>
    <scope>NUCLEOTIDE SEQUENCE</scope>
</reference>
<dbReference type="GO" id="GO:0010487">
    <property type="term" value="F:thermospermine synthase activity"/>
    <property type="evidence" value="ECO:0007669"/>
    <property type="project" value="UniProtKB-EC"/>
</dbReference>
<dbReference type="PANTHER" id="PTHR43317">
    <property type="entry name" value="THERMOSPERMINE SYNTHASE ACAULIS5"/>
    <property type="match status" value="1"/>
</dbReference>
<dbReference type="InterPro" id="IPR029063">
    <property type="entry name" value="SAM-dependent_MTases_sf"/>
</dbReference>
<dbReference type="PANTHER" id="PTHR43317:SF1">
    <property type="entry name" value="THERMOSPERMINE SYNTHASE ACAULIS5"/>
    <property type="match status" value="1"/>
</dbReference>
<dbReference type="InterPro" id="IPR037163">
    <property type="entry name" value="Spermidine_synt_N_sf"/>
</dbReference>
<dbReference type="EMBL" id="UINC01003713">
    <property type="protein sequence ID" value="SVA08654.1"/>
    <property type="molecule type" value="Genomic_DNA"/>
</dbReference>
<dbReference type="Pfam" id="PF01564">
    <property type="entry name" value="Spermine_synth"/>
    <property type="match status" value="1"/>
</dbReference>
<feature type="domain" description="PABS" evidence="6">
    <location>
        <begin position="14"/>
        <end position="251"/>
    </location>
</feature>
<dbReference type="EC" id="2.5.1.79" evidence="5"/>
<gene>
    <name evidence="7" type="ORF">METZ01_LOCUS61508</name>
</gene>
<evidence type="ECO:0000256" key="2">
    <source>
        <dbReference type="ARBA" id="ARBA00022679"/>
    </source>
</evidence>
<evidence type="ECO:0000256" key="3">
    <source>
        <dbReference type="ARBA" id="ARBA00023115"/>
    </source>
</evidence>
<dbReference type="GO" id="GO:0006596">
    <property type="term" value="P:polyamine biosynthetic process"/>
    <property type="evidence" value="ECO:0007669"/>
    <property type="project" value="UniProtKB-KW"/>
</dbReference>
<comment type="similarity">
    <text evidence="1">Belongs to the spermidine/spermine synthase family.</text>
</comment>
<sequence>MTNSELFIQKDLPVHWHKEYITPNLIQAEEILRTYYEKQTKYQHALIMEGACFGRSLVLDGKTQSTEKDEFIYHEALVHPTMLSHPCPKRIFIGGGGEGATAREVLRYKSVERVVMVDIDKEVVSACQKYLPNHHQGSFDDERIEVIFEDALEFLLSSDELFDVAIIDVPDPLESGPAHKVFTTEFYRVLIKRLTSNGVMVSQSGPTGPDSYSECFTAVANTIQLAFPGFAAYHVFVPSFASTWGFTQGSMNSSAFKTCSEDVNTKLAHRNVAGLKMYDGITHEGLFSLPVYLRRAMDNETRIITESEPLFVF</sequence>
<dbReference type="InterPro" id="IPR035246">
    <property type="entry name" value="Spermidine_synt_N"/>
</dbReference>
<accession>A0A381SZ34</accession>
<evidence type="ECO:0000256" key="5">
    <source>
        <dbReference type="ARBA" id="ARBA00049721"/>
    </source>
</evidence>
<dbReference type="FunFam" id="3.40.50.150:FF:000088">
    <property type="entry name" value="Polyamine aminopropyltransferase"/>
    <property type="match status" value="1"/>
</dbReference>
<dbReference type="CDD" id="cd02440">
    <property type="entry name" value="AdoMet_MTases"/>
    <property type="match status" value="1"/>
</dbReference>
<dbReference type="InterPro" id="IPR001045">
    <property type="entry name" value="Spermi_synthase"/>
</dbReference>
<evidence type="ECO:0000259" key="6">
    <source>
        <dbReference type="PROSITE" id="PS51006"/>
    </source>
</evidence>
<dbReference type="HAMAP" id="MF_00198">
    <property type="entry name" value="Spermidine_synth"/>
    <property type="match status" value="1"/>
</dbReference>
<dbReference type="Pfam" id="PF17284">
    <property type="entry name" value="Spermine_synt_N"/>
    <property type="match status" value="1"/>
</dbReference>
<organism evidence="7">
    <name type="scientific">marine metagenome</name>
    <dbReference type="NCBI Taxonomy" id="408172"/>
    <lineage>
        <taxon>unclassified sequences</taxon>
        <taxon>metagenomes</taxon>
        <taxon>ecological metagenomes</taxon>
    </lineage>
</organism>
<name>A0A381SZ34_9ZZZZ</name>
<evidence type="ECO:0000256" key="1">
    <source>
        <dbReference type="ARBA" id="ARBA00007867"/>
    </source>
</evidence>
<dbReference type="AlphaFoldDB" id="A0A381SZ34"/>
<keyword evidence="3" id="KW-0620">Polyamine biosynthesis</keyword>
<dbReference type="PROSITE" id="PS51006">
    <property type="entry name" value="PABS_2"/>
    <property type="match status" value="1"/>
</dbReference>
<dbReference type="Gene3D" id="3.40.50.150">
    <property type="entry name" value="Vaccinia Virus protein VP39"/>
    <property type="match status" value="1"/>
</dbReference>
<dbReference type="Gene3D" id="2.30.140.10">
    <property type="entry name" value="Spermidine synthase, tetramerisation domain"/>
    <property type="match status" value="1"/>
</dbReference>
<proteinExistence type="inferred from homology"/>
<dbReference type="InterPro" id="IPR030374">
    <property type="entry name" value="PABS"/>
</dbReference>
<keyword evidence="2" id="KW-0808">Transferase</keyword>
<evidence type="ECO:0000313" key="7">
    <source>
        <dbReference type="EMBL" id="SVA08654.1"/>
    </source>
</evidence>
<evidence type="ECO:0000256" key="4">
    <source>
        <dbReference type="ARBA" id="ARBA00048874"/>
    </source>
</evidence>
<comment type="catalytic activity">
    <reaction evidence="4">
        <text>S-adenosyl 3-(methylsulfanyl)propylamine + spermidine = thermospermine + S-methyl-5'-thioadenosine + H(+)</text>
        <dbReference type="Rhea" id="RHEA:30515"/>
        <dbReference type="ChEBI" id="CHEBI:15378"/>
        <dbReference type="ChEBI" id="CHEBI:17509"/>
        <dbReference type="ChEBI" id="CHEBI:57443"/>
        <dbReference type="ChEBI" id="CHEBI:57834"/>
        <dbReference type="ChEBI" id="CHEBI:59903"/>
        <dbReference type="EC" id="2.5.1.79"/>
    </reaction>
</comment>